<dbReference type="AlphaFoldDB" id="W9IDF1"/>
<dbReference type="EMBL" id="JH717843">
    <property type="protein sequence ID" value="EWY90526.1"/>
    <property type="molecule type" value="Genomic_DNA"/>
</dbReference>
<dbReference type="Proteomes" id="UP000030753">
    <property type="component" value="Unassembled WGS sequence"/>
</dbReference>
<accession>W9IDF1</accession>
<gene>
    <name evidence="1" type="ORF">FOYG_08014</name>
</gene>
<name>W9IDF1_FUSOX</name>
<evidence type="ECO:0000313" key="2">
    <source>
        <dbReference type="Proteomes" id="UP000030753"/>
    </source>
</evidence>
<organism evidence="1 2">
    <name type="scientific">Fusarium oxysporum NRRL 32931</name>
    <dbReference type="NCBI Taxonomy" id="660029"/>
    <lineage>
        <taxon>Eukaryota</taxon>
        <taxon>Fungi</taxon>
        <taxon>Dikarya</taxon>
        <taxon>Ascomycota</taxon>
        <taxon>Pezizomycotina</taxon>
        <taxon>Sordariomycetes</taxon>
        <taxon>Hypocreomycetidae</taxon>
        <taxon>Hypocreales</taxon>
        <taxon>Nectriaceae</taxon>
        <taxon>Fusarium</taxon>
        <taxon>Fusarium oxysporum species complex</taxon>
    </lineage>
</organism>
<protein>
    <submittedName>
        <fullName evidence="1">Uncharacterized protein</fullName>
    </submittedName>
</protein>
<dbReference type="HOGENOM" id="CLU_1875507_0_0_1"/>
<reference evidence="1 2" key="1">
    <citation type="submission" date="2011-06" db="EMBL/GenBank/DDBJ databases">
        <title>The Genome Sequence of Fusarium oxysporum FOSC 3-a.</title>
        <authorList>
            <consortium name="The Broad Institute Genome Sequencing Platform"/>
            <person name="Ma L.-J."/>
            <person name="Gale L.R."/>
            <person name="Schwartz D.C."/>
            <person name="Zhou S."/>
            <person name="Corby-Kistler H."/>
            <person name="Young S.K."/>
            <person name="Zeng Q."/>
            <person name="Gargeya S."/>
            <person name="Fitzgerald M."/>
            <person name="Haas B."/>
            <person name="Abouelleil A."/>
            <person name="Alvarado L."/>
            <person name="Arachchi H.M."/>
            <person name="Berlin A."/>
            <person name="Brown A."/>
            <person name="Chapman S.B."/>
            <person name="Chen Z."/>
            <person name="Dunbar C."/>
            <person name="Freedman E."/>
            <person name="Gearin G."/>
            <person name="Gellesch M."/>
            <person name="Goldberg J."/>
            <person name="Griggs A."/>
            <person name="Gujja S."/>
            <person name="Heiman D."/>
            <person name="Howarth C."/>
            <person name="Larson L."/>
            <person name="Lui A."/>
            <person name="MacDonald P.J.P."/>
            <person name="Mehta T."/>
            <person name="Montmayeur A."/>
            <person name="Murphy C."/>
            <person name="Neiman D."/>
            <person name="Pearson M."/>
            <person name="Priest M."/>
            <person name="Roberts A."/>
            <person name="Saif S."/>
            <person name="Shea T."/>
            <person name="Shenoy N."/>
            <person name="Sisk P."/>
            <person name="Stolte C."/>
            <person name="Sykes S."/>
            <person name="Wortman J."/>
            <person name="Nusbaum C."/>
            <person name="Birren B."/>
        </authorList>
    </citation>
    <scope>NUCLEOTIDE SEQUENCE [LARGE SCALE GENOMIC DNA]</scope>
    <source>
        <strain evidence="2">FOSC 3-a</strain>
    </source>
</reference>
<sequence length="136" mass="15510">MGYLPRLFEPLTIRNPKIPTSPTALCFWRVGLRNQSPPLLCCCYKGMPRGKDIYQSRIYPSTKSGRVVSTYEPMNLKTAPKNLPPSATLCFCSRVRILLPFSIFAIDSSQRQCYLPNIFTPQQRAAKQYIPPVLRI</sequence>
<evidence type="ECO:0000313" key="1">
    <source>
        <dbReference type="EMBL" id="EWY90526.1"/>
    </source>
</evidence>
<proteinExistence type="predicted"/>